<dbReference type="Pfam" id="PF12776">
    <property type="entry name" value="Myb_DNA-bind_3"/>
    <property type="match status" value="1"/>
</dbReference>
<feature type="region of interest" description="Disordered" evidence="1">
    <location>
        <begin position="1"/>
        <end position="23"/>
    </location>
</feature>
<proteinExistence type="predicted"/>
<accession>A0A0C9Z8W0</accession>
<feature type="non-terminal residue" evidence="3">
    <location>
        <position position="171"/>
    </location>
</feature>
<dbReference type="STRING" id="765257.A0A0C9Z8W0"/>
<dbReference type="EMBL" id="KN833860">
    <property type="protein sequence ID" value="KIK16343.1"/>
    <property type="molecule type" value="Genomic_DNA"/>
</dbReference>
<evidence type="ECO:0000256" key="1">
    <source>
        <dbReference type="SAM" id="MobiDB-lite"/>
    </source>
</evidence>
<dbReference type="AlphaFoldDB" id="A0A0C9Z8W0"/>
<feature type="domain" description="Myb/SANT-like" evidence="2">
    <location>
        <begin position="32"/>
        <end position="130"/>
    </location>
</feature>
<dbReference type="Proteomes" id="UP000054018">
    <property type="component" value="Unassembled WGS sequence"/>
</dbReference>
<dbReference type="OrthoDB" id="2686136at2759"/>
<feature type="non-terminal residue" evidence="3">
    <location>
        <position position="1"/>
    </location>
</feature>
<sequence length="171" mass="19383">SSEHSIHSLHSHGPVEHSDAEKSNTTRKLLARWSEEEECALVLYLQEHAPAAGDGLNFLKKHFNNATQHLKTQFPNQRGGEKIGTTCASKWTALKEEYFAVIDLKNASGFTWSDEHGAGMESHDPVWRDYLKVMLVLQSHRCAAHFRNKGFHLFSLMAEMMPSHSKGMHIF</sequence>
<evidence type="ECO:0000313" key="3">
    <source>
        <dbReference type="EMBL" id="KIK16343.1"/>
    </source>
</evidence>
<dbReference type="HOGENOM" id="CLU_082499_2_1_1"/>
<feature type="compositionally biased region" description="Basic and acidic residues" evidence="1">
    <location>
        <begin position="13"/>
        <end position="23"/>
    </location>
</feature>
<reference evidence="3 4" key="1">
    <citation type="submission" date="2014-04" db="EMBL/GenBank/DDBJ databases">
        <authorList>
            <consortium name="DOE Joint Genome Institute"/>
            <person name="Kuo A."/>
            <person name="Kohler A."/>
            <person name="Costa M.D."/>
            <person name="Nagy L.G."/>
            <person name="Floudas D."/>
            <person name="Copeland A."/>
            <person name="Barry K.W."/>
            <person name="Cichocki N."/>
            <person name="Veneault-Fourrey C."/>
            <person name="LaButti K."/>
            <person name="Lindquist E.A."/>
            <person name="Lipzen A."/>
            <person name="Lundell T."/>
            <person name="Morin E."/>
            <person name="Murat C."/>
            <person name="Sun H."/>
            <person name="Tunlid A."/>
            <person name="Henrissat B."/>
            <person name="Grigoriev I.V."/>
            <person name="Hibbett D.S."/>
            <person name="Martin F."/>
            <person name="Nordberg H.P."/>
            <person name="Cantor M.N."/>
            <person name="Hua S.X."/>
        </authorList>
    </citation>
    <scope>NUCLEOTIDE SEQUENCE [LARGE SCALE GENOMIC DNA]</scope>
    <source>
        <strain evidence="3 4">441</strain>
    </source>
</reference>
<keyword evidence="4" id="KW-1185">Reference proteome</keyword>
<evidence type="ECO:0000313" key="4">
    <source>
        <dbReference type="Proteomes" id="UP000054018"/>
    </source>
</evidence>
<organism evidence="3 4">
    <name type="scientific">Pisolithus microcarpus 441</name>
    <dbReference type="NCBI Taxonomy" id="765257"/>
    <lineage>
        <taxon>Eukaryota</taxon>
        <taxon>Fungi</taxon>
        <taxon>Dikarya</taxon>
        <taxon>Basidiomycota</taxon>
        <taxon>Agaricomycotina</taxon>
        <taxon>Agaricomycetes</taxon>
        <taxon>Agaricomycetidae</taxon>
        <taxon>Boletales</taxon>
        <taxon>Sclerodermatineae</taxon>
        <taxon>Pisolithaceae</taxon>
        <taxon>Pisolithus</taxon>
    </lineage>
</organism>
<gene>
    <name evidence="3" type="ORF">PISMIDRAFT_73490</name>
</gene>
<dbReference type="InterPro" id="IPR024752">
    <property type="entry name" value="Myb/SANT-like_dom"/>
</dbReference>
<reference evidence="4" key="2">
    <citation type="submission" date="2015-01" db="EMBL/GenBank/DDBJ databases">
        <title>Evolutionary Origins and Diversification of the Mycorrhizal Mutualists.</title>
        <authorList>
            <consortium name="DOE Joint Genome Institute"/>
            <consortium name="Mycorrhizal Genomics Consortium"/>
            <person name="Kohler A."/>
            <person name="Kuo A."/>
            <person name="Nagy L.G."/>
            <person name="Floudas D."/>
            <person name="Copeland A."/>
            <person name="Barry K.W."/>
            <person name="Cichocki N."/>
            <person name="Veneault-Fourrey C."/>
            <person name="LaButti K."/>
            <person name="Lindquist E.A."/>
            <person name="Lipzen A."/>
            <person name="Lundell T."/>
            <person name="Morin E."/>
            <person name="Murat C."/>
            <person name="Riley R."/>
            <person name="Ohm R."/>
            <person name="Sun H."/>
            <person name="Tunlid A."/>
            <person name="Henrissat B."/>
            <person name="Grigoriev I.V."/>
            <person name="Hibbett D.S."/>
            <person name="Martin F."/>
        </authorList>
    </citation>
    <scope>NUCLEOTIDE SEQUENCE [LARGE SCALE GENOMIC DNA]</scope>
    <source>
        <strain evidence="4">441</strain>
    </source>
</reference>
<protein>
    <recommendedName>
        <fullName evidence="2">Myb/SANT-like domain-containing protein</fullName>
    </recommendedName>
</protein>
<name>A0A0C9Z8W0_9AGAM</name>
<evidence type="ECO:0000259" key="2">
    <source>
        <dbReference type="Pfam" id="PF12776"/>
    </source>
</evidence>